<evidence type="ECO:0000313" key="2">
    <source>
        <dbReference type="EMBL" id="KAE8280290.1"/>
    </source>
</evidence>
<protein>
    <recommendedName>
        <fullName evidence="1">PiggyBac transposable element-derived protein domain-containing protein</fullName>
    </recommendedName>
</protein>
<dbReference type="InterPro" id="IPR029526">
    <property type="entry name" value="PGBD"/>
</dbReference>
<reference evidence="2 3" key="1">
    <citation type="submission" date="2019-07" db="EMBL/GenBank/DDBJ databases">
        <title>Chromosome genome assembly for large yellow croaker.</title>
        <authorList>
            <person name="Xiao S."/>
        </authorList>
    </citation>
    <scope>NUCLEOTIDE SEQUENCE [LARGE SCALE GENOMIC DNA]</scope>
    <source>
        <strain evidence="2">JMULYC20181020</strain>
        <tissue evidence="2">Muscle</tissue>
    </source>
</reference>
<comment type="caution">
    <text evidence="2">The sequence shown here is derived from an EMBL/GenBank/DDBJ whole genome shotgun (WGS) entry which is preliminary data.</text>
</comment>
<evidence type="ECO:0000313" key="3">
    <source>
        <dbReference type="Proteomes" id="UP000424527"/>
    </source>
</evidence>
<accession>A0A6G0HM97</accession>
<dbReference type="Pfam" id="PF13843">
    <property type="entry name" value="DDE_Tnp_1_7"/>
    <property type="match status" value="1"/>
</dbReference>
<dbReference type="PANTHER" id="PTHR46599">
    <property type="entry name" value="PIGGYBAC TRANSPOSABLE ELEMENT-DERIVED PROTEIN 4"/>
    <property type="match status" value="1"/>
</dbReference>
<dbReference type="EMBL" id="REGW02000021">
    <property type="protein sequence ID" value="KAE8280290.1"/>
    <property type="molecule type" value="Genomic_DNA"/>
</dbReference>
<feature type="domain" description="PiggyBac transposable element-derived protein" evidence="1">
    <location>
        <begin position="38"/>
        <end position="164"/>
    </location>
</feature>
<keyword evidence="3" id="KW-1185">Reference proteome</keyword>
<dbReference type="AlphaFoldDB" id="A0A6G0HM97"/>
<proteinExistence type="predicted"/>
<dbReference type="Proteomes" id="UP000424527">
    <property type="component" value="Unassembled WGS sequence"/>
</dbReference>
<name>A0A6G0HM97_LARCR</name>
<sequence>MGTQTIVQVEVEVVHLEIQLNRIIRTQKIPLGEVQVSTVHAKQEKDLTTEGTLRQNKPDIPPLMKASKSREVHSTEFGFNGSLTMVSYVRKKGMAVVLLNTMHHSKVVDENSRKKKTEVITFYNKTKGGADTMDQIVGTYTCKSQTQRWPMVLWYNILDIATLND</sequence>
<evidence type="ECO:0000259" key="1">
    <source>
        <dbReference type="Pfam" id="PF13843"/>
    </source>
</evidence>
<dbReference type="PANTHER" id="PTHR46599:SF6">
    <property type="entry name" value="DUAL SPECIFICITY PHOSPHATASE 26"/>
    <property type="match status" value="1"/>
</dbReference>
<gene>
    <name evidence="2" type="ORF">D5F01_LYC20846</name>
</gene>
<organism evidence="2 3">
    <name type="scientific">Larimichthys crocea</name>
    <name type="common">Large yellow croaker</name>
    <name type="synonym">Pseudosciaena crocea</name>
    <dbReference type="NCBI Taxonomy" id="215358"/>
    <lineage>
        <taxon>Eukaryota</taxon>
        <taxon>Metazoa</taxon>
        <taxon>Chordata</taxon>
        <taxon>Craniata</taxon>
        <taxon>Vertebrata</taxon>
        <taxon>Euteleostomi</taxon>
        <taxon>Actinopterygii</taxon>
        <taxon>Neopterygii</taxon>
        <taxon>Teleostei</taxon>
        <taxon>Neoteleostei</taxon>
        <taxon>Acanthomorphata</taxon>
        <taxon>Eupercaria</taxon>
        <taxon>Sciaenidae</taxon>
        <taxon>Larimichthys</taxon>
    </lineage>
</organism>